<evidence type="ECO:0000256" key="9">
    <source>
        <dbReference type="PIRSR" id="PIRSR602386-1"/>
    </source>
</evidence>
<evidence type="ECO:0000256" key="4">
    <source>
        <dbReference type="ARBA" id="ARBA00022723"/>
    </source>
</evidence>
<evidence type="ECO:0000256" key="7">
    <source>
        <dbReference type="ARBA" id="ARBA00023008"/>
    </source>
</evidence>
<evidence type="ECO:0000256" key="10">
    <source>
        <dbReference type="SAM" id="SignalP"/>
    </source>
</evidence>
<dbReference type="OrthoDB" id="7510199at2"/>
<feature type="binding site" evidence="9">
    <location>
        <position position="108"/>
    </location>
    <ligand>
        <name>Cu cation</name>
        <dbReference type="ChEBI" id="CHEBI:23378"/>
    </ligand>
</feature>
<feature type="binding site" evidence="9">
    <location>
        <position position="103"/>
    </location>
    <ligand>
        <name>Cu cation</name>
        <dbReference type="ChEBI" id="CHEBI:23378"/>
    </ligand>
</feature>
<dbReference type="PRINTS" id="PR00155">
    <property type="entry name" value="AMICYANIN"/>
</dbReference>
<feature type="domain" description="Blue (type 1) copper" evidence="11">
    <location>
        <begin position="27"/>
        <end position="114"/>
    </location>
</feature>
<dbReference type="Pfam" id="PF00127">
    <property type="entry name" value="Copper-bind"/>
    <property type="match status" value="1"/>
</dbReference>
<keyword evidence="10" id="KW-0732">Signal</keyword>
<organism evidence="12 13">
    <name type="scientific">Litoreibacter ponti</name>
    <dbReference type="NCBI Taxonomy" id="1510457"/>
    <lineage>
        <taxon>Bacteria</taxon>
        <taxon>Pseudomonadati</taxon>
        <taxon>Pseudomonadota</taxon>
        <taxon>Alphaproteobacteria</taxon>
        <taxon>Rhodobacterales</taxon>
        <taxon>Roseobacteraceae</taxon>
        <taxon>Litoreibacter</taxon>
    </lineage>
</organism>
<dbReference type="InterPro" id="IPR008972">
    <property type="entry name" value="Cupredoxin"/>
</dbReference>
<dbReference type="PRINTS" id="PR00156">
    <property type="entry name" value="COPPERBLUE"/>
</dbReference>
<dbReference type="InterPro" id="IPR012745">
    <property type="entry name" value="Pseudoazurin"/>
</dbReference>
<keyword evidence="7 9" id="KW-0186">Copper</keyword>
<feature type="chain" id="PRO_5015763122" description="Pseudoazurin" evidence="10">
    <location>
        <begin position="22"/>
        <end position="146"/>
    </location>
</feature>
<comment type="subcellular location">
    <subcellularLocation>
        <location evidence="1">Periplasm</location>
    </subcellularLocation>
</comment>
<evidence type="ECO:0000313" key="13">
    <source>
        <dbReference type="Proteomes" id="UP000243978"/>
    </source>
</evidence>
<proteinExistence type="predicted"/>
<evidence type="ECO:0000256" key="1">
    <source>
        <dbReference type="ARBA" id="ARBA00004418"/>
    </source>
</evidence>
<dbReference type="AlphaFoldDB" id="A0A2T6BF68"/>
<dbReference type="Proteomes" id="UP000243978">
    <property type="component" value="Unassembled WGS sequence"/>
</dbReference>
<dbReference type="RefSeq" id="WP_107847012.1">
    <property type="nucleotide sequence ID" value="NZ_QBKS01000002.1"/>
</dbReference>
<feature type="signal peptide" evidence="10">
    <location>
        <begin position="1"/>
        <end position="21"/>
    </location>
</feature>
<dbReference type="Gene3D" id="2.60.40.420">
    <property type="entry name" value="Cupredoxins - blue copper proteins"/>
    <property type="match status" value="1"/>
</dbReference>
<protein>
    <recommendedName>
        <fullName evidence="2 8">Pseudoazurin</fullName>
    </recommendedName>
</protein>
<accession>A0A2T6BF68</accession>
<dbReference type="GO" id="GO:0009055">
    <property type="term" value="F:electron transfer activity"/>
    <property type="evidence" value="ECO:0007669"/>
    <property type="project" value="InterPro"/>
</dbReference>
<sequence length="146" mass="15579">MLRTVLSGLALAALMGGAAFAETFEVQMLNKGADGERMVFEPAFIQAQPGDTIKFIAADKGHNAEVNKGMMPEGAEGFKGKINEEIEVTLDAEGVYGVICKPHFAMGMVMTIAVGDVEVPGDFFEGRVPPKAKERFEAQLANLATN</sequence>
<feature type="binding site" evidence="9">
    <location>
        <position position="100"/>
    </location>
    <ligand>
        <name>Cu cation</name>
        <dbReference type="ChEBI" id="CHEBI:23378"/>
    </ligand>
</feature>
<name>A0A2T6BF68_9RHOB</name>
<evidence type="ECO:0000256" key="3">
    <source>
        <dbReference type="ARBA" id="ARBA00022448"/>
    </source>
</evidence>
<keyword evidence="4 9" id="KW-0479">Metal-binding</keyword>
<dbReference type="GO" id="GO:0042597">
    <property type="term" value="C:periplasmic space"/>
    <property type="evidence" value="ECO:0007669"/>
    <property type="project" value="UniProtKB-SubCell"/>
</dbReference>
<feature type="binding site" evidence="9">
    <location>
        <position position="62"/>
    </location>
    <ligand>
        <name>Cu cation</name>
        <dbReference type="ChEBI" id="CHEBI:23378"/>
    </ligand>
</feature>
<dbReference type="InterPro" id="IPR028871">
    <property type="entry name" value="BlueCu_1_BS"/>
</dbReference>
<evidence type="ECO:0000256" key="8">
    <source>
        <dbReference type="NCBIfam" id="TIGR02375"/>
    </source>
</evidence>
<keyword evidence="5" id="KW-0574">Periplasm</keyword>
<evidence type="ECO:0000259" key="11">
    <source>
        <dbReference type="Pfam" id="PF00127"/>
    </source>
</evidence>
<comment type="caution">
    <text evidence="12">The sequence shown here is derived from an EMBL/GenBank/DDBJ whole genome shotgun (WGS) entry which is preliminary data.</text>
</comment>
<evidence type="ECO:0000256" key="6">
    <source>
        <dbReference type="ARBA" id="ARBA00022982"/>
    </source>
</evidence>
<gene>
    <name evidence="12" type="ORF">C8N43_3524</name>
</gene>
<dbReference type="InterPro" id="IPR002386">
    <property type="entry name" value="Amicyanin/Pseudoazurin"/>
</dbReference>
<keyword evidence="6" id="KW-0249">Electron transport</keyword>
<reference evidence="12 13" key="1">
    <citation type="submission" date="2018-04" db="EMBL/GenBank/DDBJ databases">
        <title>Genomic Encyclopedia of Archaeal and Bacterial Type Strains, Phase II (KMG-II): from individual species to whole genera.</title>
        <authorList>
            <person name="Goeker M."/>
        </authorList>
    </citation>
    <scope>NUCLEOTIDE SEQUENCE [LARGE SCALE GENOMIC DNA]</scope>
    <source>
        <strain evidence="12 13">DSM 100977</strain>
    </source>
</reference>
<evidence type="ECO:0000256" key="2">
    <source>
        <dbReference type="ARBA" id="ARBA00016984"/>
    </source>
</evidence>
<evidence type="ECO:0000256" key="5">
    <source>
        <dbReference type="ARBA" id="ARBA00022764"/>
    </source>
</evidence>
<dbReference type="GO" id="GO:0005507">
    <property type="term" value="F:copper ion binding"/>
    <property type="evidence" value="ECO:0007669"/>
    <property type="project" value="UniProtKB-UniRule"/>
</dbReference>
<dbReference type="InterPro" id="IPR001235">
    <property type="entry name" value="Copper_blue_Plastocyanin"/>
</dbReference>
<dbReference type="CDD" id="cd04218">
    <property type="entry name" value="Pseudoazurin"/>
    <property type="match status" value="1"/>
</dbReference>
<evidence type="ECO:0000313" key="12">
    <source>
        <dbReference type="EMBL" id="PTX54706.1"/>
    </source>
</evidence>
<dbReference type="PROSITE" id="PS00196">
    <property type="entry name" value="COPPER_BLUE"/>
    <property type="match status" value="1"/>
</dbReference>
<keyword evidence="13" id="KW-1185">Reference proteome</keyword>
<dbReference type="NCBIfam" id="TIGR02375">
    <property type="entry name" value="pseudoazurin"/>
    <property type="match status" value="1"/>
</dbReference>
<comment type="cofactor">
    <cofactor evidence="9">
        <name>Cu cation</name>
        <dbReference type="ChEBI" id="CHEBI:23378"/>
    </cofactor>
    <text evidence="9">Binds 1 copper ion per subunit.</text>
</comment>
<dbReference type="EMBL" id="QBKS01000002">
    <property type="protein sequence ID" value="PTX54706.1"/>
    <property type="molecule type" value="Genomic_DNA"/>
</dbReference>
<dbReference type="SUPFAM" id="SSF49503">
    <property type="entry name" value="Cupredoxins"/>
    <property type="match status" value="1"/>
</dbReference>
<dbReference type="InterPro" id="IPR000923">
    <property type="entry name" value="BlueCu_1"/>
</dbReference>
<keyword evidence="3" id="KW-0813">Transport</keyword>